<reference evidence="2 3" key="1">
    <citation type="submission" date="2024-07" db="EMBL/GenBank/DDBJ databases">
        <title>Section-level genome sequencing and comparative genomics of Aspergillus sections Usti and Cavernicolus.</title>
        <authorList>
            <consortium name="Lawrence Berkeley National Laboratory"/>
            <person name="Nybo J.L."/>
            <person name="Vesth T.C."/>
            <person name="Theobald S."/>
            <person name="Frisvad J.C."/>
            <person name="Larsen T.O."/>
            <person name="Kjaerboelling I."/>
            <person name="Rothschild-Mancinelli K."/>
            <person name="Lyhne E.K."/>
            <person name="Kogle M.E."/>
            <person name="Barry K."/>
            <person name="Clum A."/>
            <person name="Na H."/>
            <person name="Ledsgaard L."/>
            <person name="Lin J."/>
            <person name="Lipzen A."/>
            <person name="Kuo A."/>
            <person name="Riley R."/>
            <person name="Mondo S."/>
            <person name="Labutti K."/>
            <person name="Haridas S."/>
            <person name="Pangalinan J."/>
            <person name="Salamov A.A."/>
            <person name="Simmons B.A."/>
            <person name="Magnuson J.K."/>
            <person name="Chen J."/>
            <person name="Drula E."/>
            <person name="Henrissat B."/>
            <person name="Wiebenga A."/>
            <person name="Lubbers R.J."/>
            <person name="Gomes A.C."/>
            <person name="Makela M.R."/>
            <person name="Stajich J."/>
            <person name="Grigoriev I.V."/>
            <person name="Mortensen U.H."/>
            <person name="De Vries R.P."/>
            <person name="Baker S.E."/>
            <person name="Andersen M.R."/>
        </authorList>
    </citation>
    <scope>NUCLEOTIDE SEQUENCE [LARGE SCALE GENOMIC DNA]</scope>
    <source>
        <strain evidence="2 3">CBS 123904</strain>
    </source>
</reference>
<proteinExistence type="predicted"/>
<keyword evidence="3" id="KW-1185">Reference proteome</keyword>
<sequence>MQSPSESSESQSGTWSLEVPRSDTIHLESCKAPWSNAGNRKPGVRESFRAPLSLIARMHLPTPALWMEDKSRHEPRDLCGPRPRNRLLQPYGRHRHSITRSLTQPRIQPRMYPWKYICKRIPGIVARTGYLGWSLHADPESVCTSSAQASHVAGSNRYSNFR</sequence>
<feature type="region of interest" description="Disordered" evidence="1">
    <location>
        <begin position="1"/>
        <end position="21"/>
    </location>
</feature>
<evidence type="ECO:0000313" key="2">
    <source>
        <dbReference type="EMBL" id="KAL2829328.1"/>
    </source>
</evidence>
<dbReference type="EMBL" id="JBFXLU010000338">
    <property type="protein sequence ID" value="KAL2829328.1"/>
    <property type="molecule type" value="Genomic_DNA"/>
</dbReference>
<comment type="caution">
    <text evidence="2">The sequence shown here is derived from an EMBL/GenBank/DDBJ whole genome shotgun (WGS) entry which is preliminary data.</text>
</comment>
<organism evidence="2 3">
    <name type="scientific">Aspergillus pseudoustus</name>
    <dbReference type="NCBI Taxonomy" id="1810923"/>
    <lineage>
        <taxon>Eukaryota</taxon>
        <taxon>Fungi</taxon>
        <taxon>Dikarya</taxon>
        <taxon>Ascomycota</taxon>
        <taxon>Pezizomycotina</taxon>
        <taxon>Eurotiomycetes</taxon>
        <taxon>Eurotiomycetidae</taxon>
        <taxon>Eurotiales</taxon>
        <taxon>Aspergillaceae</taxon>
        <taxon>Aspergillus</taxon>
        <taxon>Aspergillus subgen. Nidulantes</taxon>
    </lineage>
</organism>
<accession>A0ABR4INI9</accession>
<gene>
    <name evidence="2" type="ORF">BJY01DRAFT_228000</name>
</gene>
<evidence type="ECO:0000256" key="1">
    <source>
        <dbReference type="SAM" id="MobiDB-lite"/>
    </source>
</evidence>
<name>A0ABR4INI9_9EURO</name>
<protein>
    <submittedName>
        <fullName evidence="2">Uncharacterized protein</fullName>
    </submittedName>
</protein>
<dbReference type="Proteomes" id="UP001610446">
    <property type="component" value="Unassembled WGS sequence"/>
</dbReference>
<evidence type="ECO:0000313" key="3">
    <source>
        <dbReference type="Proteomes" id="UP001610446"/>
    </source>
</evidence>
<feature type="compositionally biased region" description="Low complexity" evidence="1">
    <location>
        <begin position="1"/>
        <end position="12"/>
    </location>
</feature>